<accession>A9AZK3</accession>
<dbReference type="GO" id="GO:0016747">
    <property type="term" value="F:acyltransferase activity, transferring groups other than amino-acyl groups"/>
    <property type="evidence" value="ECO:0007669"/>
    <property type="project" value="InterPro"/>
</dbReference>
<evidence type="ECO:0000313" key="5">
    <source>
        <dbReference type="Proteomes" id="UP000000787"/>
    </source>
</evidence>
<proteinExistence type="predicted"/>
<feature type="domain" description="N-acetyltransferase" evidence="3">
    <location>
        <begin position="194"/>
        <end position="352"/>
    </location>
</feature>
<dbReference type="Gene3D" id="3.40.630.30">
    <property type="match status" value="1"/>
</dbReference>
<dbReference type="Pfam" id="PF00583">
    <property type="entry name" value="Acetyltransf_1"/>
    <property type="match status" value="1"/>
</dbReference>
<evidence type="ECO:0000256" key="1">
    <source>
        <dbReference type="ARBA" id="ARBA00022679"/>
    </source>
</evidence>
<evidence type="ECO:0000259" key="3">
    <source>
        <dbReference type="PROSITE" id="PS51186"/>
    </source>
</evidence>
<dbReference type="STRING" id="316274.Haur_2509"/>
<dbReference type="PANTHER" id="PTHR43877:SF2">
    <property type="entry name" value="AMINOALKYLPHOSPHONATE N-ACETYLTRANSFERASE-RELATED"/>
    <property type="match status" value="1"/>
</dbReference>
<dbReference type="BioCyc" id="HAUR316274:GHYA-2537-MONOMER"/>
<dbReference type="InterPro" id="IPR050832">
    <property type="entry name" value="Bact_Acetyltransf"/>
</dbReference>
<keyword evidence="1" id="KW-0808">Transferase</keyword>
<dbReference type="InParanoid" id="A9AZK3"/>
<dbReference type="PROSITE" id="PS51186">
    <property type="entry name" value="GNAT"/>
    <property type="match status" value="1"/>
</dbReference>
<dbReference type="HOGENOM" id="CLU_056890_0_0_0"/>
<dbReference type="CDD" id="cd04301">
    <property type="entry name" value="NAT_SF"/>
    <property type="match status" value="1"/>
</dbReference>
<dbReference type="PANTHER" id="PTHR43877">
    <property type="entry name" value="AMINOALKYLPHOSPHONATE N-ACETYLTRANSFERASE-RELATED-RELATED"/>
    <property type="match status" value="1"/>
</dbReference>
<evidence type="ECO:0000256" key="2">
    <source>
        <dbReference type="ARBA" id="ARBA00023315"/>
    </source>
</evidence>
<evidence type="ECO:0000313" key="4">
    <source>
        <dbReference type="EMBL" id="ABX05147.1"/>
    </source>
</evidence>
<keyword evidence="2" id="KW-0012">Acyltransferase</keyword>
<dbReference type="KEGG" id="hau:Haur_2509"/>
<dbReference type="SUPFAM" id="SSF55729">
    <property type="entry name" value="Acyl-CoA N-acyltransferases (Nat)"/>
    <property type="match status" value="1"/>
</dbReference>
<gene>
    <name evidence="4" type="ordered locus">Haur_2509</name>
</gene>
<organism evidence="4 5">
    <name type="scientific">Herpetosiphon aurantiacus (strain ATCC 23779 / DSM 785 / 114-95)</name>
    <dbReference type="NCBI Taxonomy" id="316274"/>
    <lineage>
        <taxon>Bacteria</taxon>
        <taxon>Bacillati</taxon>
        <taxon>Chloroflexota</taxon>
        <taxon>Chloroflexia</taxon>
        <taxon>Herpetosiphonales</taxon>
        <taxon>Herpetosiphonaceae</taxon>
        <taxon>Herpetosiphon</taxon>
    </lineage>
</organism>
<dbReference type="Proteomes" id="UP000000787">
    <property type="component" value="Chromosome"/>
</dbReference>
<name>A9AZK3_HERA2</name>
<dbReference type="EMBL" id="CP000875">
    <property type="protein sequence ID" value="ABX05147.1"/>
    <property type="molecule type" value="Genomic_DNA"/>
</dbReference>
<reference evidence="4 5" key="1">
    <citation type="journal article" date="2011" name="Stand. Genomic Sci.">
        <title>Complete genome sequence of the filamentous gliding predatory bacterium Herpetosiphon aurantiacus type strain (114-95(T)).</title>
        <authorList>
            <person name="Kiss H."/>
            <person name="Nett M."/>
            <person name="Domin N."/>
            <person name="Martin K."/>
            <person name="Maresca J.A."/>
            <person name="Copeland A."/>
            <person name="Lapidus A."/>
            <person name="Lucas S."/>
            <person name="Berry K.W."/>
            <person name="Glavina Del Rio T."/>
            <person name="Dalin E."/>
            <person name="Tice H."/>
            <person name="Pitluck S."/>
            <person name="Richardson P."/>
            <person name="Bruce D."/>
            <person name="Goodwin L."/>
            <person name="Han C."/>
            <person name="Detter J.C."/>
            <person name="Schmutz J."/>
            <person name="Brettin T."/>
            <person name="Land M."/>
            <person name="Hauser L."/>
            <person name="Kyrpides N.C."/>
            <person name="Ivanova N."/>
            <person name="Goker M."/>
            <person name="Woyke T."/>
            <person name="Klenk H.P."/>
            <person name="Bryant D.A."/>
        </authorList>
    </citation>
    <scope>NUCLEOTIDE SEQUENCE [LARGE SCALE GENOMIC DNA]</scope>
    <source>
        <strain evidence="5">ATCC 23779 / DSM 785 / 114-95</strain>
    </source>
</reference>
<dbReference type="InterPro" id="IPR000182">
    <property type="entry name" value="GNAT_dom"/>
</dbReference>
<dbReference type="eggNOG" id="COG0456">
    <property type="taxonomic scope" value="Bacteria"/>
</dbReference>
<protein>
    <submittedName>
        <fullName evidence="4">GCN5-related N-acetyltransferase</fullName>
    </submittedName>
</protein>
<dbReference type="InterPro" id="IPR016181">
    <property type="entry name" value="Acyl_CoA_acyltransferase"/>
</dbReference>
<dbReference type="AlphaFoldDB" id="A9AZK3"/>
<keyword evidence="5" id="KW-1185">Reference proteome</keyword>
<sequence>MPLPRIGLFADTALSTQKYHLEEHMQAVAQYLKRPATLDDIPAATALINRCSMEEANVIELDEAELGVEWQSSNFNLATDSLTIWDGETLIGVAGVFSEEPYVHGYGWTRIHSDYAADNIQQQLLDWLDQRVSQDIAKAPSDAAVSLYHGVLSTNHEVAKSLTNHGYSLVRHFWRMVIELADYTPQPVQLPEGLIIRPYDPATELPAVIHAVRDSFRDHWGYVESPFEQELKQWQEMIAREPNYDPALFYVICDGDQIAAIALCWKHITEDPKMGWVGTLGVCRPWRRKGLAKALLYHAFNEFSSRGQERVGLGVDTSSLTGATKVYADVGMKPVRQFDRYQKVLRPGIEIGTETAEA</sequence>